<dbReference type="PROSITE" id="PS50977">
    <property type="entry name" value="HTH_TETR_2"/>
    <property type="match status" value="1"/>
</dbReference>
<dbReference type="InterPro" id="IPR001647">
    <property type="entry name" value="HTH_TetR"/>
</dbReference>
<gene>
    <name evidence="4" type="ORF">hbim_00581</name>
</gene>
<dbReference type="InterPro" id="IPR041678">
    <property type="entry name" value="TetR_C_16"/>
</dbReference>
<dbReference type="AlphaFoldDB" id="A0AAI8XLA4"/>
<dbReference type="InterPro" id="IPR036271">
    <property type="entry name" value="Tet_transcr_reg_TetR-rel_C_sf"/>
</dbReference>
<dbReference type="GO" id="GO:0003700">
    <property type="term" value="F:DNA-binding transcription factor activity"/>
    <property type="evidence" value="ECO:0007669"/>
    <property type="project" value="TreeGrafter"/>
</dbReference>
<dbReference type="EMBL" id="AP027452">
    <property type="protein sequence ID" value="BDY26666.1"/>
    <property type="molecule type" value="Genomic_DNA"/>
</dbReference>
<protein>
    <recommendedName>
        <fullName evidence="3">HTH tetR-type domain-containing protein</fullName>
    </recommendedName>
</protein>
<dbReference type="PRINTS" id="PR00455">
    <property type="entry name" value="HTHTETR"/>
</dbReference>
<dbReference type="Gene3D" id="1.10.10.60">
    <property type="entry name" value="Homeodomain-like"/>
    <property type="match status" value="1"/>
</dbReference>
<accession>A0AAI8XLA4</accession>
<feature type="DNA-binding region" description="H-T-H motif" evidence="2">
    <location>
        <begin position="39"/>
        <end position="58"/>
    </location>
</feature>
<evidence type="ECO:0000259" key="3">
    <source>
        <dbReference type="PROSITE" id="PS50977"/>
    </source>
</evidence>
<dbReference type="Pfam" id="PF00440">
    <property type="entry name" value="TetR_N"/>
    <property type="match status" value="1"/>
</dbReference>
<proteinExistence type="predicted"/>
<dbReference type="InterPro" id="IPR050109">
    <property type="entry name" value="HTH-type_TetR-like_transc_reg"/>
</dbReference>
<dbReference type="InterPro" id="IPR009057">
    <property type="entry name" value="Homeodomain-like_sf"/>
</dbReference>
<dbReference type="GO" id="GO:0000976">
    <property type="term" value="F:transcription cis-regulatory region binding"/>
    <property type="evidence" value="ECO:0007669"/>
    <property type="project" value="TreeGrafter"/>
</dbReference>
<dbReference type="PANTHER" id="PTHR30055:SF235">
    <property type="entry name" value="TRANSCRIPTIONAL REGULATORY PROTEIN"/>
    <property type="match status" value="1"/>
</dbReference>
<sequence length="212" mass="22827">MGRSTLVRVAFTERSAGTRGAILSAAKRLLAEQGYEAMTIRAVAGEVGVDPSMVMRYYGNKAGLFSAAVETDLLLEKVPLKPRAQLGVALARHFLSRWEGDLSDDALALLLRSAVTNSEAADRMRHIFNSQVTTFVRTCVDDETDAQRRAGLIGSQLMGLALARFVLKLPPVVAMDTDDLVDSVAPVLQHYLTQDLGGRVGKAARAKKSAQG</sequence>
<dbReference type="Gene3D" id="1.10.357.10">
    <property type="entry name" value="Tetracycline Repressor, domain 2"/>
    <property type="match status" value="1"/>
</dbReference>
<keyword evidence="1 2" id="KW-0238">DNA-binding</keyword>
<dbReference type="PANTHER" id="PTHR30055">
    <property type="entry name" value="HTH-TYPE TRANSCRIPTIONAL REGULATOR RUTR"/>
    <property type="match status" value="1"/>
</dbReference>
<organism evidence="4 5">
    <name type="scientific">Mycolicibacterium mageritense</name>
    <name type="common">Mycobacterium mageritense</name>
    <dbReference type="NCBI Taxonomy" id="53462"/>
    <lineage>
        <taxon>Bacteria</taxon>
        <taxon>Bacillati</taxon>
        <taxon>Actinomycetota</taxon>
        <taxon>Actinomycetes</taxon>
        <taxon>Mycobacteriales</taxon>
        <taxon>Mycobacteriaceae</taxon>
        <taxon>Mycolicibacterium</taxon>
    </lineage>
</organism>
<dbReference type="Proteomes" id="UP001241092">
    <property type="component" value="Chromosome"/>
</dbReference>
<dbReference type="SUPFAM" id="SSF48498">
    <property type="entry name" value="Tetracyclin repressor-like, C-terminal domain"/>
    <property type="match status" value="1"/>
</dbReference>
<evidence type="ECO:0000256" key="2">
    <source>
        <dbReference type="PROSITE-ProRule" id="PRU00335"/>
    </source>
</evidence>
<evidence type="ECO:0000313" key="4">
    <source>
        <dbReference type="EMBL" id="BDY26666.1"/>
    </source>
</evidence>
<evidence type="ECO:0000313" key="5">
    <source>
        <dbReference type="Proteomes" id="UP001241092"/>
    </source>
</evidence>
<name>A0AAI8XLA4_MYCME</name>
<reference evidence="4" key="1">
    <citation type="submission" date="2023-03" db="EMBL/GenBank/DDBJ databases">
        <title>Draft genome sequence of a Mycolicibacterium mageritense strain H4_3_1 isolated from a hybrid biological-inorganic system reactor.</title>
        <authorList>
            <person name="Feng X."/>
            <person name="Kazama D."/>
            <person name="Sato K."/>
            <person name="Kobayashi H."/>
        </authorList>
    </citation>
    <scope>NUCLEOTIDE SEQUENCE</scope>
    <source>
        <strain evidence="4">H4_3_1</strain>
    </source>
</reference>
<feature type="domain" description="HTH tetR-type" evidence="3">
    <location>
        <begin position="16"/>
        <end position="76"/>
    </location>
</feature>
<dbReference type="Pfam" id="PF17920">
    <property type="entry name" value="TetR_C_16"/>
    <property type="match status" value="1"/>
</dbReference>
<dbReference type="SUPFAM" id="SSF46689">
    <property type="entry name" value="Homeodomain-like"/>
    <property type="match status" value="1"/>
</dbReference>
<evidence type="ECO:0000256" key="1">
    <source>
        <dbReference type="ARBA" id="ARBA00023125"/>
    </source>
</evidence>